<gene>
    <name evidence="1" type="ORF">Tci_038155</name>
</gene>
<dbReference type="EMBL" id="BKCJ010005337">
    <property type="protein sequence ID" value="GEU66177.1"/>
    <property type="molecule type" value="Genomic_DNA"/>
</dbReference>
<protein>
    <submittedName>
        <fullName evidence="1">Uncharacterized protein</fullName>
    </submittedName>
</protein>
<evidence type="ECO:0000313" key="1">
    <source>
        <dbReference type="EMBL" id="GEU66177.1"/>
    </source>
</evidence>
<dbReference type="AlphaFoldDB" id="A0A6L2LYZ8"/>
<proteinExistence type="predicted"/>
<reference evidence="1" key="1">
    <citation type="journal article" date="2019" name="Sci. Rep.">
        <title>Draft genome of Tanacetum cinerariifolium, the natural source of mosquito coil.</title>
        <authorList>
            <person name="Yamashiro T."/>
            <person name="Shiraishi A."/>
            <person name="Satake H."/>
            <person name="Nakayama K."/>
        </authorList>
    </citation>
    <scope>NUCLEOTIDE SEQUENCE</scope>
</reference>
<name>A0A6L2LYZ8_TANCI</name>
<comment type="caution">
    <text evidence="1">The sequence shown here is derived from an EMBL/GenBank/DDBJ whole genome shotgun (WGS) entry which is preliminary data.</text>
</comment>
<sequence length="115" mass="13015">MQSSCFVYSSWNIARCIGSTTSLIRLAAFHSSLSDRVAWSHITPPNFPTHFPLLILLIKSNNPGAAMFYVSILSGYEECRITQAEEKKAEIKKTPEQLILSDVCQMVWEMQAFNK</sequence>
<dbReference type="PANTHER" id="PTHR35749:SF1">
    <property type="entry name" value="OSJNBA0084A10.10 PROTEIN"/>
    <property type="match status" value="1"/>
</dbReference>
<accession>A0A6L2LYZ8</accession>
<organism evidence="1">
    <name type="scientific">Tanacetum cinerariifolium</name>
    <name type="common">Dalmatian daisy</name>
    <name type="synonym">Chrysanthemum cinerariifolium</name>
    <dbReference type="NCBI Taxonomy" id="118510"/>
    <lineage>
        <taxon>Eukaryota</taxon>
        <taxon>Viridiplantae</taxon>
        <taxon>Streptophyta</taxon>
        <taxon>Embryophyta</taxon>
        <taxon>Tracheophyta</taxon>
        <taxon>Spermatophyta</taxon>
        <taxon>Magnoliopsida</taxon>
        <taxon>eudicotyledons</taxon>
        <taxon>Gunneridae</taxon>
        <taxon>Pentapetalae</taxon>
        <taxon>asterids</taxon>
        <taxon>campanulids</taxon>
        <taxon>Asterales</taxon>
        <taxon>Asteraceae</taxon>
        <taxon>Asteroideae</taxon>
        <taxon>Anthemideae</taxon>
        <taxon>Anthemidinae</taxon>
        <taxon>Tanacetum</taxon>
    </lineage>
</organism>
<dbReference type="PANTHER" id="PTHR35749">
    <property type="entry name" value="OSJNBA0084A10.10 PROTEIN"/>
    <property type="match status" value="1"/>
</dbReference>